<organism evidence="3 4">
    <name type="scientific">Flavobacterium magnum</name>
    <dbReference type="NCBI Taxonomy" id="2162713"/>
    <lineage>
        <taxon>Bacteria</taxon>
        <taxon>Pseudomonadati</taxon>
        <taxon>Bacteroidota</taxon>
        <taxon>Flavobacteriia</taxon>
        <taxon>Flavobacteriales</taxon>
        <taxon>Flavobacteriaceae</taxon>
        <taxon>Flavobacterium</taxon>
    </lineage>
</organism>
<dbReference type="AlphaFoldDB" id="A0A2S0RGD5"/>
<reference evidence="3 4" key="1">
    <citation type="submission" date="2018-04" db="EMBL/GenBank/DDBJ databases">
        <title>Genome sequencing of Flavobacterium sp. HYN0048.</title>
        <authorList>
            <person name="Yi H."/>
            <person name="Baek C."/>
        </authorList>
    </citation>
    <scope>NUCLEOTIDE SEQUENCE [LARGE SCALE GENOMIC DNA]</scope>
    <source>
        <strain evidence="3 4">HYN0048</strain>
    </source>
</reference>
<evidence type="ECO:0000313" key="3">
    <source>
        <dbReference type="EMBL" id="AWA30161.1"/>
    </source>
</evidence>
<protein>
    <submittedName>
        <fullName evidence="3">Glycosyl transferase</fullName>
    </submittedName>
</protein>
<proteinExistence type="inferred from homology"/>
<dbReference type="InterPro" id="IPR029044">
    <property type="entry name" value="Nucleotide-diphossugar_trans"/>
</dbReference>
<dbReference type="EMBL" id="CP028811">
    <property type="protein sequence ID" value="AWA30161.1"/>
    <property type="molecule type" value="Genomic_DNA"/>
</dbReference>
<keyword evidence="4" id="KW-1185">Reference proteome</keyword>
<gene>
    <name evidence="3" type="ORF">HYN48_08740</name>
</gene>
<dbReference type="OrthoDB" id="9815923at2"/>
<keyword evidence="3" id="KW-0808">Transferase</keyword>
<dbReference type="CDD" id="cd02511">
    <property type="entry name" value="Beta4Glucosyltransferase"/>
    <property type="match status" value="1"/>
</dbReference>
<name>A0A2S0RGD5_9FLAO</name>
<dbReference type="Gene3D" id="3.90.550.10">
    <property type="entry name" value="Spore Coat Polysaccharide Biosynthesis Protein SpsA, Chain A"/>
    <property type="match status" value="1"/>
</dbReference>
<feature type="domain" description="Glycosyltransferase 2-like" evidence="2">
    <location>
        <begin position="10"/>
        <end position="135"/>
    </location>
</feature>
<dbReference type="PANTHER" id="PTHR43630:SF2">
    <property type="entry name" value="GLYCOSYLTRANSFERASE"/>
    <property type="match status" value="1"/>
</dbReference>
<dbReference type="Proteomes" id="UP000244193">
    <property type="component" value="Chromosome"/>
</dbReference>
<dbReference type="SUPFAM" id="SSF53448">
    <property type="entry name" value="Nucleotide-diphospho-sugar transferases"/>
    <property type="match status" value="1"/>
</dbReference>
<accession>A0A2S0RGD5</accession>
<dbReference type="RefSeq" id="WP_108370743.1">
    <property type="nucleotide sequence ID" value="NZ_CP028811.1"/>
</dbReference>
<sequence>MEFKPQTNISVLIITLNEEAHMKELLSDLDFAEEVIVVDSYSTDNTKAISASFPNVRFIENKFENFTSQRNFAISQAKNDWILFIDADERLTPELKQEIIDTVNRNDNEISAYLFYRKFFFKNRQLHFSGWQTDRIFRLFRKDKAHYTAKRLVHEKLDVDGRIAVFKNKLIHYSYSDYESYKTKMIAYGKLKAMEKFRSGFKPTVFHYLGHSAYNFLYQYLVRLGILDGKKGIIICYLNALSVSQRYKELRRLYQGASK</sequence>
<comment type="similarity">
    <text evidence="1">Belongs to the glycosyltransferase 2 family. WaaE/KdtX subfamily.</text>
</comment>
<dbReference type="PANTHER" id="PTHR43630">
    <property type="entry name" value="POLY-BETA-1,6-N-ACETYL-D-GLUCOSAMINE SYNTHASE"/>
    <property type="match status" value="1"/>
</dbReference>
<evidence type="ECO:0000256" key="1">
    <source>
        <dbReference type="ARBA" id="ARBA00038494"/>
    </source>
</evidence>
<evidence type="ECO:0000259" key="2">
    <source>
        <dbReference type="Pfam" id="PF00535"/>
    </source>
</evidence>
<evidence type="ECO:0000313" key="4">
    <source>
        <dbReference type="Proteomes" id="UP000244193"/>
    </source>
</evidence>
<dbReference type="GO" id="GO:0016740">
    <property type="term" value="F:transferase activity"/>
    <property type="evidence" value="ECO:0007669"/>
    <property type="project" value="UniProtKB-KW"/>
</dbReference>
<dbReference type="KEGG" id="fmg:HYN48_08740"/>
<dbReference type="InterPro" id="IPR001173">
    <property type="entry name" value="Glyco_trans_2-like"/>
</dbReference>
<dbReference type="Pfam" id="PF00535">
    <property type="entry name" value="Glycos_transf_2"/>
    <property type="match status" value="1"/>
</dbReference>